<dbReference type="Pfam" id="PF00171">
    <property type="entry name" value="Aldedh"/>
    <property type="match status" value="1"/>
</dbReference>
<keyword evidence="6" id="KW-1185">Reference proteome</keyword>
<evidence type="ECO:0000313" key="6">
    <source>
        <dbReference type="Proteomes" id="UP000606730"/>
    </source>
</evidence>
<dbReference type="InterPro" id="IPR015590">
    <property type="entry name" value="Aldehyde_DH_dom"/>
</dbReference>
<dbReference type="SUPFAM" id="SSF53720">
    <property type="entry name" value="ALDH-like"/>
    <property type="match status" value="1"/>
</dbReference>
<dbReference type="Gene3D" id="3.40.309.10">
    <property type="entry name" value="Aldehyde Dehydrogenase, Chain A, domain 2"/>
    <property type="match status" value="1"/>
</dbReference>
<proteinExistence type="inferred from homology"/>
<dbReference type="RefSeq" id="WP_095596279.1">
    <property type="nucleotide sequence ID" value="NZ_BMKN01000001.1"/>
</dbReference>
<dbReference type="GO" id="GO:0016620">
    <property type="term" value="F:oxidoreductase activity, acting on the aldehyde or oxo group of donors, NAD or NADP as acceptor"/>
    <property type="evidence" value="ECO:0007669"/>
    <property type="project" value="InterPro"/>
</dbReference>
<evidence type="ECO:0000313" key="5">
    <source>
        <dbReference type="EMBL" id="GGE43145.1"/>
    </source>
</evidence>
<reference evidence="5" key="1">
    <citation type="journal article" date="2014" name="Int. J. Syst. Evol. Microbiol.">
        <title>Complete genome sequence of Corynebacterium casei LMG S-19264T (=DSM 44701T), isolated from a smear-ripened cheese.</title>
        <authorList>
            <consortium name="US DOE Joint Genome Institute (JGI-PGF)"/>
            <person name="Walter F."/>
            <person name="Albersmeier A."/>
            <person name="Kalinowski J."/>
            <person name="Ruckert C."/>
        </authorList>
    </citation>
    <scope>NUCLEOTIDE SEQUENCE</scope>
    <source>
        <strain evidence="5">CGMCC 1.16012</strain>
    </source>
</reference>
<feature type="domain" description="Aldehyde dehydrogenase" evidence="4">
    <location>
        <begin position="23"/>
        <end position="472"/>
    </location>
</feature>
<dbReference type="InterPro" id="IPR016161">
    <property type="entry name" value="Ald_DH/histidinol_DH"/>
</dbReference>
<evidence type="ECO:0000256" key="1">
    <source>
        <dbReference type="ARBA" id="ARBA00009986"/>
    </source>
</evidence>
<gene>
    <name evidence="5" type="primary">vdh</name>
    <name evidence="5" type="ORF">GCM10011517_08480</name>
</gene>
<keyword evidence="2" id="KW-0560">Oxidoreductase</keyword>
<comment type="caution">
    <text evidence="5">The sequence shown here is derived from an EMBL/GenBank/DDBJ whole genome shotgun (WGS) entry which is preliminary data.</text>
</comment>
<dbReference type="EMBL" id="BMKN01000001">
    <property type="protein sequence ID" value="GGE43145.1"/>
    <property type="molecule type" value="Genomic_DNA"/>
</dbReference>
<dbReference type="PANTHER" id="PTHR42986">
    <property type="entry name" value="BENZALDEHYDE DEHYDROGENASE YFMT"/>
    <property type="match status" value="1"/>
</dbReference>
<name>A0A917EJF8_9RHOB</name>
<dbReference type="Proteomes" id="UP000606730">
    <property type="component" value="Unassembled WGS sequence"/>
</dbReference>
<dbReference type="InterPro" id="IPR016163">
    <property type="entry name" value="Ald_DH_C"/>
</dbReference>
<accession>A0A917EJF8</accession>
<keyword evidence="3" id="KW-0520">NAD</keyword>
<dbReference type="AlphaFoldDB" id="A0A917EJF8"/>
<comment type="similarity">
    <text evidence="1">Belongs to the aldehyde dehydrogenase family.</text>
</comment>
<evidence type="ECO:0000259" key="4">
    <source>
        <dbReference type="Pfam" id="PF00171"/>
    </source>
</evidence>
<dbReference type="InterPro" id="IPR016162">
    <property type="entry name" value="Ald_DH_N"/>
</dbReference>
<evidence type="ECO:0000256" key="3">
    <source>
        <dbReference type="ARBA" id="ARBA00023027"/>
    </source>
</evidence>
<organism evidence="5 6">
    <name type="scientific">Actibacterium pelagium</name>
    <dbReference type="NCBI Taxonomy" id="2029103"/>
    <lineage>
        <taxon>Bacteria</taxon>
        <taxon>Pseudomonadati</taxon>
        <taxon>Pseudomonadota</taxon>
        <taxon>Alphaproteobacteria</taxon>
        <taxon>Rhodobacterales</taxon>
        <taxon>Roseobacteraceae</taxon>
        <taxon>Actibacterium</taxon>
    </lineage>
</organism>
<dbReference type="OrthoDB" id="9812625at2"/>
<protein>
    <submittedName>
        <fullName evidence="5">Salicylaldehyde dehydrogenase</fullName>
    </submittedName>
</protein>
<dbReference type="FunFam" id="3.40.309.10:FF:000010">
    <property type="entry name" value="Gamma-aminobutyraldehyde dehydrogenase"/>
    <property type="match status" value="1"/>
</dbReference>
<sequence>MYEAQLIVGGKKVDARDKSTYQLMSSTLEGPSTVAAAATVRDAKNAANAAAAAFPAWSVTPDEERAAVLSKAADTIEARADDFVAVMASETGSTEAWARFNCKIAANVLRHAASQCGYERHVVREGGDPHVSSYLVRQPAGVVLGIAPWNAPIVLATRAVAIPLAVGNTVVLKASERCPKTHSMVIEAINEAGAVPGAANLVTNAPDLASEVTEAIIAHAAVRRVNFTGSTRVGRHVAETCARHLKPVVLELSGKAGVIVLNDADTDRAVNAAVFGAFFNQGQICMSTERVIIDDQLADDFAEKLVQRTSELSVGDPNTQRVNVGPMISADAAIRAGNLIEDAVSKGAQLLTGGAISKSTMEPAVLDHVDSSMRIYHEESFGPVLSIIRVRSEDEAITVANDTDYALAASVFSEDIARAQKVAAQLECGVCQINGPTVYDDPRMPFGGLRASGYGKLGGVESIDEFTELRWIGIHEKEGEHFL</sequence>
<reference evidence="5" key="2">
    <citation type="submission" date="2020-09" db="EMBL/GenBank/DDBJ databases">
        <authorList>
            <person name="Sun Q."/>
            <person name="Zhou Y."/>
        </authorList>
    </citation>
    <scope>NUCLEOTIDE SEQUENCE</scope>
    <source>
        <strain evidence="5">CGMCC 1.16012</strain>
    </source>
</reference>
<evidence type="ECO:0000256" key="2">
    <source>
        <dbReference type="ARBA" id="ARBA00023002"/>
    </source>
</evidence>
<dbReference type="Gene3D" id="3.40.605.10">
    <property type="entry name" value="Aldehyde Dehydrogenase, Chain A, domain 1"/>
    <property type="match status" value="1"/>
</dbReference>
<dbReference type="PANTHER" id="PTHR42986:SF1">
    <property type="entry name" value="BENZALDEHYDE DEHYDROGENASE YFMT"/>
    <property type="match status" value="1"/>
</dbReference>